<proteinExistence type="predicted"/>
<dbReference type="EMBL" id="MK500522">
    <property type="protein sequence ID" value="QBK91301.1"/>
    <property type="molecule type" value="Genomic_DNA"/>
</dbReference>
<evidence type="ECO:0000313" key="1">
    <source>
        <dbReference type="EMBL" id="QBK91301.1"/>
    </source>
</evidence>
<gene>
    <name evidence="1" type="ORF">LCPAC202_02750</name>
</gene>
<organism evidence="1">
    <name type="scientific">Pithovirus LCPAC202</name>
    <dbReference type="NCBI Taxonomy" id="2506592"/>
    <lineage>
        <taxon>Viruses</taxon>
        <taxon>Pithoviruses</taxon>
    </lineage>
</organism>
<sequence>MDQEKKSVPDGYVLLSINDRPYNEGTEYWFRNNFEELVRVAKNSWDWMQGRETYLASFKYGQRMTIIEGVLPLFDDADEKWGVWDPELYPETINAYEKTYICKRCDRFATEPEKSKESFAKFCDHCKEKGKLELISE</sequence>
<accession>A0A481Z9D8</accession>
<protein>
    <submittedName>
        <fullName evidence="1">Uncharacterized protein</fullName>
    </submittedName>
</protein>
<reference evidence="1" key="1">
    <citation type="journal article" date="2019" name="MBio">
        <title>Virus Genomes from Deep Sea Sediments Expand the Ocean Megavirome and Support Independent Origins of Viral Gigantism.</title>
        <authorList>
            <person name="Backstrom D."/>
            <person name="Yutin N."/>
            <person name="Jorgensen S.L."/>
            <person name="Dharamshi J."/>
            <person name="Homa F."/>
            <person name="Zaremba-Niedwiedzka K."/>
            <person name="Spang A."/>
            <person name="Wolf Y.I."/>
            <person name="Koonin E.V."/>
            <person name="Ettema T.J."/>
        </authorList>
    </citation>
    <scope>NUCLEOTIDE SEQUENCE</scope>
</reference>
<name>A0A481Z9D8_9VIRU</name>